<organism evidence="2 3">
    <name type="scientific">Amycolatopsis pretoriensis</name>
    <dbReference type="NCBI Taxonomy" id="218821"/>
    <lineage>
        <taxon>Bacteria</taxon>
        <taxon>Bacillati</taxon>
        <taxon>Actinomycetota</taxon>
        <taxon>Actinomycetes</taxon>
        <taxon>Pseudonocardiales</taxon>
        <taxon>Pseudonocardiaceae</taxon>
        <taxon>Amycolatopsis</taxon>
    </lineage>
</organism>
<dbReference type="STRING" id="218821.SAMN05421837_11831"/>
<evidence type="ECO:0000256" key="1">
    <source>
        <dbReference type="SAM" id="MobiDB-lite"/>
    </source>
</evidence>
<dbReference type="AlphaFoldDB" id="A0A1H5RIF5"/>
<dbReference type="RefSeq" id="WP_086672138.1">
    <property type="nucleotide sequence ID" value="NZ_FNUJ01000018.1"/>
</dbReference>
<dbReference type="InterPro" id="IPR036873">
    <property type="entry name" value="Rhodanese-like_dom_sf"/>
</dbReference>
<name>A0A1H5RIF5_9PSEU</name>
<dbReference type="EMBL" id="FNUJ01000018">
    <property type="protein sequence ID" value="SEF38080.1"/>
    <property type="molecule type" value="Genomic_DNA"/>
</dbReference>
<proteinExistence type="predicted"/>
<gene>
    <name evidence="2" type="ORF">SAMN05421837_11831</name>
</gene>
<dbReference type="Gene3D" id="3.40.250.10">
    <property type="entry name" value="Rhodanese-like domain"/>
    <property type="match status" value="1"/>
</dbReference>
<keyword evidence="3" id="KW-1185">Reference proteome</keyword>
<evidence type="ECO:0000313" key="3">
    <source>
        <dbReference type="Proteomes" id="UP000198878"/>
    </source>
</evidence>
<accession>A0A1H5RIF5</accession>
<dbReference type="Proteomes" id="UP000198878">
    <property type="component" value="Unassembled WGS sequence"/>
</dbReference>
<feature type="region of interest" description="Disordered" evidence="1">
    <location>
        <begin position="59"/>
        <end position="101"/>
    </location>
</feature>
<dbReference type="OrthoDB" id="3196337at2"/>
<sequence>MLEDRPPQDFAAGHLRDSLIVPADGRFAEQAATITPPGSTIVIVAPDDRQDELVPRLARGGSMASQDTWTIPPPHRRPSPTRSTARAGSRRTTSAVVTGPPRHRMVVDVRGDDGRAAGVIEGSPHIPLPQLPEQVTKSPSPVLPLGFFDRMRSVAPFLAMLLIPAG</sequence>
<reference evidence="3" key="1">
    <citation type="submission" date="2016-10" db="EMBL/GenBank/DDBJ databases">
        <authorList>
            <person name="Varghese N."/>
            <person name="Submissions S."/>
        </authorList>
    </citation>
    <scope>NUCLEOTIDE SEQUENCE [LARGE SCALE GENOMIC DNA]</scope>
    <source>
        <strain evidence="3">DSM 44654</strain>
    </source>
</reference>
<evidence type="ECO:0000313" key="2">
    <source>
        <dbReference type="EMBL" id="SEF38080.1"/>
    </source>
</evidence>
<feature type="compositionally biased region" description="Low complexity" evidence="1">
    <location>
        <begin position="80"/>
        <end position="95"/>
    </location>
</feature>
<protein>
    <submittedName>
        <fullName evidence="2">Uncharacterized protein</fullName>
    </submittedName>
</protein>
<dbReference type="SUPFAM" id="SSF52821">
    <property type="entry name" value="Rhodanese/Cell cycle control phosphatase"/>
    <property type="match status" value="1"/>
</dbReference>